<keyword evidence="1" id="KW-1133">Transmembrane helix</keyword>
<dbReference type="EMBL" id="QBIY01012559">
    <property type="protein sequence ID" value="RXN23675.1"/>
    <property type="molecule type" value="Genomic_DNA"/>
</dbReference>
<organism evidence="2 3">
    <name type="scientific">Labeo rohita</name>
    <name type="common">Indian major carp</name>
    <name type="synonym">Cyprinus rohita</name>
    <dbReference type="NCBI Taxonomy" id="84645"/>
    <lineage>
        <taxon>Eukaryota</taxon>
        <taxon>Metazoa</taxon>
        <taxon>Chordata</taxon>
        <taxon>Craniata</taxon>
        <taxon>Vertebrata</taxon>
        <taxon>Euteleostomi</taxon>
        <taxon>Actinopterygii</taxon>
        <taxon>Neopterygii</taxon>
        <taxon>Teleostei</taxon>
        <taxon>Ostariophysi</taxon>
        <taxon>Cypriniformes</taxon>
        <taxon>Cyprinidae</taxon>
        <taxon>Labeoninae</taxon>
        <taxon>Labeonini</taxon>
        <taxon>Labeo</taxon>
    </lineage>
</organism>
<evidence type="ECO:0000313" key="3">
    <source>
        <dbReference type="Proteomes" id="UP000290572"/>
    </source>
</evidence>
<dbReference type="AlphaFoldDB" id="A0A498N485"/>
<protein>
    <submittedName>
        <fullName evidence="2">Uncharacterized protein</fullName>
    </submittedName>
</protein>
<reference evidence="2 3" key="1">
    <citation type="submission" date="2018-03" db="EMBL/GenBank/DDBJ databases">
        <title>Draft genome sequence of Rohu Carp (Labeo rohita).</title>
        <authorList>
            <person name="Das P."/>
            <person name="Kushwaha B."/>
            <person name="Joshi C.G."/>
            <person name="Kumar D."/>
            <person name="Nagpure N.S."/>
            <person name="Sahoo L."/>
            <person name="Das S.P."/>
            <person name="Bit A."/>
            <person name="Patnaik S."/>
            <person name="Meher P.K."/>
            <person name="Jayasankar P."/>
            <person name="Koringa P.G."/>
            <person name="Patel N.V."/>
            <person name="Hinsu A.T."/>
            <person name="Kumar R."/>
            <person name="Pandey M."/>
            <person name="Agarwal S."/>
            <person name="Srivastava S."/>
            <person name="Singh M."/>
            <person name="Iquebal M.A."/>
            <person name="Jaiswal S."/>
            <person name="Angadi U.B."/>
            <person name="Kumar N."/>
            <person name="Raza M."/>
            <person name="Shah T.M."/>
            <person name="Rai A."/>
            <person name="Jena J.K."/>
        </authorList>
    </citation>
    <scope>NUCLEOTIDE SEQUENCE [LARGE SCALE GENOMIC DNA]</scope>
    <source>
        <strain evidence="2">DASCIFA01</strain>
        <tissue evidence="2">Testis</tissue>
    </source>
</reference>
<accession>A0A498N485</accession>
<name>A0A498N485_LABRO</name>
<sequence length="131" mass="14084">MERLDGCPNDSLGRGHLYAIICIINWHIGWLNVFIKMTLISVFFNVKERSLARAPVASRAFETLWVSGKLCWAAPDRATPSSLGTLAPSQALDATTRLASVSSAGGVALYHHLKKDLSPPDPSPAVVTIGT</sequence>
<feature type="transmembrane region" description="Helical" evidence="1">
    <location>
        <begin position="18"/>
        <end position="44"/>
    </location>
</feature>
<keyword evidence="3" id="KW-1185">Reference proteome</keyword>
<proteinExistence type="predicted"/>
<dbReference type="Proteomes" id="UP000290572">
    <property type="component" value="Unassembled WGS sequence"/>
</dbReference>
<keyword evidence="1" id="KW-0472">Membrane</keyword>
<gene>
    <name evidence="2" type="ORF">ROHU_022684</name>
</gene>
<keyword evidence="1" id="KW-0812">Transmembrane</keyword>
<comment type="caution">
    <text evidence="2">The sequence shown here is derived from an EMBL/GenBank/DDBJ whole genome shotgun (WGS) entry which is preliminary data.</text>
</comment>
<evidence type="ECO:0000313" key="2">
    <source>
        <dbReference type="EMBL" id="RXN23675.1"/>
    </source>
</evidence>
<evidence type="ECO:0000256" key="1">
    <source>
        <dbReference type="SAM" id="Phobius"/>
    </source>
</evidence>